<feature type="transmembrane region" description="Helical" evidence="6">
    <location>
        <begin position="101"/>
        <end position="122"/>
    </location>
</feature>
<evidence type="ECO:0000313" key="7">
    <source>
        <dbReference type="EMBL" id="KAG2385968.1"/>
    </source>
</evidence>
<keyword evidence="3 6" id="KW-1133">Transmembrane helix</keyword>
<keyword evidence="4 6" id="KW-0472">Membrane</keyword>
<name>A0AA88GTG2_NAELO</name>
<feature type="compositionally biased region" description="Polar residues" evidence="5">
    <location>
        <begin position="245"/>
        <end position="254"/>
    </location>
</feature>
<dbReference type="PANTHER" id="PTHR38483:SF1">
    <property type="entry name" value="ION TRANSPORT DOMAIN-CONTAINING PROTEIN"/>
    <property type="match status" value="1"/>
</dbReference>
<dbReference type="GO" id="GO:0016020">
    <property type="term" value="C:membrane"/>
    <property type="evidence" value="ECO:0007669"/>
    <property type="project" value="UniProtKB-SubCell"/>
</dbReference>
<evidence type="ECO:0000256" key="4">
    <source>
        <dbReference type="ARBA" id="ARBA00023136"/>
    </source>
</evidence>
<evidence type="ECO:0000256" key="1">
    <source>
        <dbReference type="ARBA" id="ARBA00004141"/>
    </source>
</evidence>
<feature type="region of interest" description="Disordered" evidence="5">
    <location>
        <begin position="215"/>
        <end position="254"/>
    </location>
</feature>
<evidence type="ECO:0000313" key="8">
    <source>
        <dbReference type="Proteomes" id="UP000816034"/>
    </source>
</evidence>
<keyword evidence="2 6" id="KW-0812">Transmembrane</keyword>
<reference evidence="7 8" key="1">
    <citation type="journal article" date="2018" name="BMC Genomics">
        <title>The genome of Naegleria lovaniensis, the basis for a comparative approach to unravel pathogenicity factors of the human pathogenic amoeba N. fowleri.</title>
        <authorList>
            <person name="Liechti N."/>
            <person name="Schurch N."/>
            <person name="Bruggmann R."/>
            <person name="Wittwer M."/>
        </authorList>
    </citation>
    <scope>NUCLEOTIDE SEQUENCE [LARGE SCALE GENOMIC DNA]</scope>
    <source>
        <strain evidence="7 8">ATCC 30569</strain>
    </source>
</reference>
<keyword evidence="8" id="KW-1185">Reference proteome</keyword>
<comment type="subcellular location">
    <subcellularLocation>
        <location evidence="1">Membrane</location>
        <topology evidence="1">Multi-pass membrane protein</topology>
    </subcellularLocation>
</comment>
<feature type="transmembrane region" description="Helical" evidence="6">
    <location>
        <begin position="134"/>
        <end position="155"/>
    </location>
</feature>
<dbReference type="InterPro" id="IPR027359">
    <property type="entry name" value="Volt_channel_dom_sf"/>
</dbReference>
<evidence type="ECO:0000256" key="3">
    <source>
        <dbReference type="ARBA" id="ARBA00022989"/>
    </source>
</evidence>
<dbReference type="PANTHER" id="PTHR38483">
    <property type="entry name" value="CHROMOSOME 1, WHOLE GENOME SHOTGUN SEQUENCE"/>
    <property type="match status" value="1"/>
</dbReference>
<feature type="transmembrane region" description="Helical" evidence="6">
    <location>
        <begin position="24"/>
        <end position="46"/>
    </location>
</feature>
<comment type="caution">
    <text evidence="7">The sequence shown here is derived from an EMBL/GenBank/DDBJ whole genome shotgun (WGS) entry which is preliminary data.</text>
</comment>
<gene>
    <name evidence="7" type="ORF">C9374_003117</name>
</gene>
<organism evidence="7 8">
    <name type="scientific">Naegleria lovaniensis</name>
    <name type="common">Amoeba</name>
    <dbReference type="NCBI Taxonomy" id="51637"/>
    <lineage>
        <taxon>Eukaryota</taxon>
        <taxon>Discoba</taxon>
        <taxon>Heterolobosea</taxon>
        <taxon>Tetramitia</taxon>
        <taxon>Eutetramitia</taxon>
        <taxon>Vahlkampfiidae</taxon>
        <taxon>Naegleria</taxon>
    </lineage>
</organism>
<protein>
    <submittedName>
        <fullName evidence="7">Uncharacterized protein</fullName>
    </submittedName>
</protein>
<evidence type="ECO:0000256" key="5">
    <source>
        <dbReference type="SAM" id="MobiDB-lite"/>
    </source>
</evidence>
<accession>A0AA88GTG2</accession>
<dbReference type="Proteomes" id="UP000816034">
    <property type="component" value="Unassembled WGS sequence"/>
</dbReference>
<dbReference type="RefSeq" id="XP_044549961.1">
    <property type="nucleotide sequence ID" value="XM_044692610.1"/>
</dbReference>
<dbReference type="AlphaFoldDB" id="A0AA88GTG2"/>
<dbReference type="GeneID" id="68095572"/>
<evidence type="ECO:0000256" key="6">
    <source>
        <dbReference type="SAM" id="Phobius"/>
    </source>
</evidence>
<proteinExistence type="predicted"/>
<evidence type="ECO:0000256" key="2">
    <source>
        <dbReference type="ARBA" id="ARBA00022692"/>
    </source>
</evidence>
<dbReference type="Gene3D" id="1.20.120.350">
    <property type="entry name" value="Voltage-gated potassium channels. Chain C"/>
    <property type="match status" value="1"/>
</dbReference>
<dbReference type="EMBL" id="PYSW02000017">
    <property type="protein sequence ID" value="KAG2385968.1"/>
    <property type="molecule type" value="Genomic_DNA"/>
</dbReference>
<feature type="compositionally biased region" description="Basic and acidic residues" evidence="5">
    <location>
        <begin position="229"/>
        <end position="244"/>
    </location>
</feature>
<sequence>MEISHSKLEILYDHFKTFLLNNSYLYWMYYISMISLCLILLIWSIWAGGKPHVTSGSTTQTVDTLFIVLEGIITIILILEILVRIFIFYNGNIMSYLFDDFINWFDLIVSIFCIVGFILYLVTSNRVEERIEEVIDSILITFRFLTQVLRIITLIRNQRKRRQEMLNENYIDLSTSNNNSTSNSNYSNSIETPMNLSNNFMIHSDQQPLMLNFLRDTSNDSDSENSQSFEEHLELMENSQRRDSSTSTTLNESV</sequence>
<feature type="transmembrane region" description="Helical" evidence="6">
    <location>
        <begin position="66"/>
        <end position="89"/>
    </location>
</feature>